<reference evidence="1 2" key="1">
    <citation type="journal article" date="2014" name="PLoS Genet.">
        <title>The Genome of Spironucleus salmonicida Highlights a Fish Pathogen Adapted to Fluctuating Environments.</title>
        <authorList>
            <person name="Xu F."/>
            <person name="Jerlstrom-Hultqvist J."/>
            <person name="Einarsson E."/>
            <person name="Astvaldsson A."/>
            <person name="Svard S.G."/>
            <person name="Andersson J.O."/>
        </authorList>
    </citation>
    <scope>NUCLEOTIDE SEQUENCE</scope>
    <source>
        <strain evidence="2">ATCC 50377</strain>
    </source>
</reference>
<name>V6M7V9_9EUKA</name>
<dbReference type="EMBL" id="AUWU02000009">
    <property type="protein sequence ID" value="KAH0569444.1"/>
    <property type="molecule type" value="Genomic_DNA"/>
</dbReference>
<keyword evidence="3" id="KW-1185">Reference proteome</keyword>
<dbReference type="EMBL" id="KI545948">
    <property type="protein sequence ID" value="EST49564.1"/>
    <property type="molecule type" value="Genomic_DNA"/>
</dbReference>
<protein>
    <submittedName>
        <fullName evidence="1">Uncharacterized protein</fullName>
    </submittedName>
</protein>
<dbReference type="VEuPathDB" id="GiardiaDB:SS50377_28392"/>
<evidence type="ECO:0000313" key="3">
    <source>
        <dbReference type="Proteomes" id="UP000018208"/>
    </source>
</evidence>
<accession>V6M7V9</accession>
<sequence>MSLAEMLKNFDDRQFTKPDQQQVQSSNILEALLGNIDTSSSEDIVEHVKSYSVEINSQQYENLSLKCDDILQQLSNPLNAPKSDISSLSQNQESIGILIAKNQQENQILLQQVKILGASLAQVIQQRNQSPIMQQIAILEQQNQFLTQKVNQLESIIMRRK</sequence>
<proteinExistence type="predicted"/>
<dbReference type="Proteomes" id="UP000018208">
    <property type="component" value="Unassembled WGS sequence"/>
</dbReference>
<gene>
    <name evidence="1" type="ORF">SS50377_10061</name>
    <name evidence="2" type="ORF">SS50377_28392</name>
</gene>
<evidence type="ECO:0000313" key="2">
    <source>
        <dbReference type="EMBL" id="KAH0569444.1"/>
    </source>
</evidence>
<organism evidence="1">
    <name type="scientific">Spironucleus salmonicida</name>
    <dbReference type="NCBI Taxonomy" id="348837"/>
    <lineage>
        <taxon>Eukaryota</taxon>
        <taxon>Metamonada</taxon>
        <taxon>Diplomonadida</taxon>
        <taxon>Hexamitidae</taxon>
        <taxon>Hexamitinae</taxon>
        <taxon>Spironucleus</taxon>
    </lineage>
</organism>
<reference evidence="2" key="2">
    <citation type="submission" date="2020-12" db="EMBL/GenBank/DDBJ databases">
        <title>New Spironucleus salmonicida genome in near-complete chromosomes.</title>
        <authorList>
            <person name="Xu F."/>
            <person name="Kurt Z."/>
            <person name="Jimenez-Gonzalez A."/>
            <person name="Astvaldsson A."/>
            <person name="Andersson J.O."/>
            <person name="Svard S.G."/>
        </authorList>
    </citation>
    <scope>NUCLEOTIDE SEQUENCE</scope>
    <source>
        <strain evidence="2">ATCC 50377</strain>
    </source>
</reference>
<evidence type="ECO:0000313" key="1">
    <source>
        <dbReference type="EMBL" id="EST49564.1"/>
    </source>
</evidence>
<dbReference type="AlphaFoldDB" id="V6M7V9"/>